<feature type="transmembrane region" description="Helical" evidence="1">
    <location>
        <begin position="20"/>
        <end position="36"/>
    </location>
</feature>
<evidence type="ECO:0000313" key="3">
    <source>
        <dbReference type="EMBL" id="OGK20195.1"/>
    </source>
</evidence>
<dbReference type="Pfam" id="PF01476">
    <property type="entry name" value="LysM"/>
    <property type="match status" value="2"/>
</dbReference>
<dbReference type="InterPro" id="IPR036779">
    <property type="entry name" value="LysM_dom_sf"/>
</dbReference>
<keyword evidence="1" id="KW-1133">Transmembrane helix</keyword>
<evidence type="ECO:0000313" key="4">
    <source>
        <dbReference type="Proteomes" id="UP000176850"/>
    </source>
</evidence>
<evidence type="ECO:0000259" key="2">
    <source>
        <dbReference type="PROSITE" id="PS51782"/>
    </source>
</evidence>
<dbReference type="SUPFAM" id="SSF54106">
    <property type="entry name" value="LysM domain"/>
    <property type="match status" value="1"/>
</dbReference>
<organism evidence="3 4">
    <name type="scientific">Candidatus Roizmanbacteria bacterium RIFCSPHIGHO2_01_FULL_39_24</name>
    <dbReference type="NCBI Taxonomy" id="1802032"/>
    <lineage>
        <taxon>Bacteria</taxon>
        <taxon>Candidatus Roizmaniibacteriota</taxon>
    </lineage>
</organism>
<feature type="domain" description="LysM" evidence="2">
    <location>
        <begin position="65"/>
        <end position="108"/>
    </location>
</feature>
<comment type="caution">
    <text evidence="3">The sequence shown here is derived from an EMBL/GenBank/DDBJ whole genome shotgun (WGS) entry which is preliminary data.</text>
</comment>
<name>A0A1F7GN25_9BACT</name>
<dbReference type="EMBL" id="MFZH01000001">
    <property type="protein sequence ID" value="OGK20195.1"/>
    <property type="molecule type" value="Genomic_DNA"/>
</dbReference>
<dbReference type="InterPro" id="IPR018392">
    <property type="entry name" value="LysM"/>
</dbReference>
<keyword evidence="1" id="KW-0812">Transmembrane</keyword>
<dbReference type="SMART" id="SM00257">
    <property type="entry name" value="LysM"/>
    <property type="match status" value="2"/>
</dbReference>
<dbReference type="AlphaFoldDB" id="A0A1F7GN25"/>
<evidence type="ECO:0000256" key="1">
    <source>
        <dbReference type="SAM" id="Phobius"/>
    </source>
</evidence>
<proteinExistence type="predicted"/>
<accession>A0A1F7GN25</accession>
<protein>
    <recommendedName>
        <fullName evidence="2">LysM domain-containing protein</fullName>
    </recommendedName>
</protein>
<keyword evidence="1" id="KW-0472">Membrane</keyword>
<dbReference type="Gene3D" id="3.10.350.10">
    <property type="entry name" value="LysM domain"/>
    <property type="match status" value="2"/>
</dbReference>
<reference evidence="3 4" key="1">
    <citation type="journal article" date="2016" name="Nat. Commun.">
        <title>Thousands of microbial genomes shed light on interconnected biogeochemical processes in an aquifer system.</title>
        <authorList>
            <person name="Anantharaman K."/>
            <person name="Brown C.T."/>
            <person name="Hug L.A."/>
            <person name="Sharon I."/>
            <person name="Castelle C.J."/>
            <person name="Probst A.J."/>
            <person name="Thomas B.C."/>
            <person name="Singh A."/>
            <person name="Wilkins M.J."/>
            <person name="Karaoz U."/>
            <person name="Brodie E.L."/>
            <person name="Williams K.H."/>
            <person name="Hubbard S.S."/>
            <person name="Banfield J.F."/>
        </authorList>
    </citation>
    <scope>NUCLEOTIDE SEQUENCE [LARGE SCALE GENOMIC DNA]</scope>
</reference>
<dbReference type="CDD" id="cd00118">
    <property type="entry name" value="LysM"/>
    <property type="match status" value="2"/>
</dbReference>
<dbReference type="PROSITE" id="PS51782">
    <property type="entry name" value="LYSM"/>
    <property type="match status" value="2"/>
</dbReference>
<gene>
    <name evidence="3" type="ORF">A2799_02710</name>
</gene>
<sequence length="167" mass="18241">MVKTPLKSVPHEPGVGSEFPLLFIGLFFVAFVYYVSKSTVPVNKSDNQNIPTASVQQRTPRTTIIEYQVQDSDTVESLANKFDISQNTIRWANNMTDNTLSVGSTIKILPVTGVMHTTIQGDSISSIAQKYKVDPASISNYPFNITNESGTIDLTPGTVIIVPDGEM</sequence>
<dbReference type="Proteomes" id="UP000176850">
    <property type="component" value="Unassembled WGS sequence"/>
</dbReference>
<feature type="domain" description="LysM" evidence="2">
    <location>
        <begin position="114"/>
        <end position="162"/>
    </location>
</feature>